<dbReference type="Proteomes" id="UP001174936">
    <property type="component" value="Unassembled WGS sequence"/>
</dbReference>
<evidence type="ECO:0000313" key="2">
    <source>
        <dbReference type="Proteomes" id="UP001174936"/>
    </source>
</evidence>
<keyword evidence="2" id="KW-1185">Reference proteome</keyword>
<sequence length="88" mass="9551">MRLLIIIWRPAFRPPLVALGQLFHRTGCGETSQPKRAEPGIWVVNGDDIRPSDDLLVSIWRCSTGLVTAVVGAAAPLDASTFPPQARC</sequence>
<dbReference type="AlphaFoldDB" id="A0AA39XWH6"/>
<dbReference type="EMBL" id="JAULSV010000006">
    <property type="protein sequence ID" value="KAK0641548.1"/>
    <property type="molecule type" value="Genomic_DNA"/>
</dbReference>
<evidence type="ECO:0000313" key="1">
    <source>
        <dbReference type="EMBL" id="KAK0641548.1"/>
    </source>
</evidence>
<proteinExistence type="predicted"/>
<organism evidence="1 2">
    <name type="scientific">Cercophora newfieldiana</name>
    <dbReference type="NCBI Taxonomy" id="92897"/>
    <lineage>
        <taxon>Eukaryota</taxon>
        <taxon>Fungi</taxon>
        <taxon>Dikarya</taxon>
        <taxon>Ascomycota</taxon>
        <taxon>Pezizomycotina</taxon>
        <taxon>Sordariomycetes</taxon>
        <taxon>Sordariomycetidae</taxon>
        <taxon>Sordariales</taxon>
        <taxon>Lasiosphaeriaceae</taxon>
        <taxon>Cercophora</taxon>
    </lineage>
</organism>
<accession>A0AA39XWH6</accession>
<protein>
    <submittedName>
        <fullName evidence="1">Uncharacterized protein</fullName>
    </submittedName>
</protein>
<comment type="caution">
    <text evidence="1">The sequence shown here is derived from an EMBL/GenBank/DDBJ whole genome shotgun (WGS) entry which is preliminary data.</text>
</comment>
<name>A0AA39XWH6_9PEZI</name>
<reference evidence="1" key="1">
    <citation type="submission" date="2023-06" db="EMBL/GenBank/DDBJ databases">
        <title>Genome-scale phylogeny and comparative genomics of the fungal order Sordariales.</title>
        <authorList>
            <consortium name="Lawrence Berkeley National Laboratory"/>
            <person name="Hensen N."/>
            <person name="Bonometti L."/>
            <person name="Westerberg I."/>
            <person name="Brannstrom I.O."/>
            <person name="Guillou S."/>
            <person name="Cros-Aarteil S."/>
            <person name="Calhoun S."/>
            <person name="Haridas S."/>
            <person name="Kuo A."/>
            <person name="Mondo S."/>
            <person name="Pangilinan J."/>
            <person name="Riley R."/>
            <person name="Labutti K."/>
            <person name="Andreopoulos B."/>
            <person name="Lipzen A."/>
            <person name="Chen C."/>
            <person name="Yanf M."/>
            <person name="Daum C."/>
            <person name="Ng V."/>
            <person name="Clum A."/>
            <person name="Steindorff A."/>
            <person name="Ohm R."/>
            <person name="Martin F."/>
            <person name="Silar P."/>
            <person name="Natvig D."/>
            <person name="Lalanne C."/>
            <person name="Gautier V."/>
            <person name="Ament-Velasquez S.L."/>
            <person name="Kruys A."/>
            <person name="Hutchinson M.I."/>
            <person name="Powell A.J."/>
            <person name="Barry K."/>
            <person name="Miller A.N."/>
            <person name="Grigoriev I.V."/>
            <person name="Debuchy R."/>
            <person name="Gladieux P."/>
            <person name="Thoren M.H."/>
            <person name="Johannesson H."/>
        </authorList>
    </citation>
    <scope>NUCLEOTIDE SEQUENCE</scope>
    <source>
        <strain evidence="1">SMH2532-1</strain>
    </source>
</reference>
<gene>
    <name evidence="1" type="ORF">B0T16DRAFT_420036</name>
</gene>